<feature type="domain" description="CCHC-type" evidence="3">
    <location>
        <begin position="299"/>
        <end position="314"/>
    </location>
</feature>
<feature type="domain" description="CCHC-type" evidence="3">
    <location>
        <begin position="246"/>
        <end position="260"/>
    </location>
</feature>
<dbReference type="Gene3D" id="2.40.70.10">
    <property type="entry name" value="Acid Proteases"/>
    <property type="match status" value="1"/>
</dbReference>
<dbReference type="SUPFAM" id="SSF57756">
    <property type="entry name" value="Retrovirus zinc finger-like domains"/>
    <property type="match status" value="2"/>
</dbReference>
<dbReference type="EMBL" id="JACEFF010000510">
    <property type="protein sequence ID" value="KAH9636262.1"/>
    <property type="molecule type" value="Genomic_DNA"/>
</dbReference>
<reference evidence="4" key="1">
    <citation type="journal article" date="2021" name="G3 (Bethesda)">
        <title>Genome and transcriptome analysis of the beet armyworm Spodoptera exigua reveals targets for pest control. .</title>
        <authorList>
            <person name="Simon S."/>
            <person name="Breeschoten T."/>
            <person name="Jansen H.J."/>
            <person name="Dirks R.P."/>
            <person name="Schranz M.E."/>
            <person name="Ros V.I.D."/>
        </authorList>
    </citation>
    <scope>NUCLEOTIDE SEQUENCE</scope>
    <source>
        <strain evidence="4">TB_SE_WUR_2020</strain>
    </source>
</reference>
<keyword evidence="1" id="KW-0479">Metal-binding</keyword>
<feature type="region of interest" description="Disordered" evidence="2">
    <location>
        <begin position="270"/>
        <end position="292"/>
    </location>
</feature>
<dbReference type="InterPro" id="IPR001878">
    <property type="entry name" value="Znf_CCHC"/>
</dbReference>
<protein>
    <recommendedName>
        <fullName evidence="3">CCHC-type domain-containing protein</fullName>
    </recommendedName>
</protein>
<gene>
    <name evidence="4" type="ORF">HF086_009458</name>
</gene>
<accession>A0A922MHR2</accession>
<dbReference type="InterPro" id="IPR021109">
    <property type="entry name" value="Peptidase_aspartic_dom_sf"/>
</dbReference>
<name>A0A922MHR2_SPOEX</name>
<proteinExistence type="predicted"/>
<organism evidence="4 5">
    <name type="scientific">Spodoptera exigua</name>
    <name type="common">Beet armyworm</name>
    <name type="synonym">Noctua fulgens</name>
    <dbReference type="NCBI Taxonomy" id="7107"/>
    <lineage>
        <taxon>Eukaryota</taxon>
        <taxon>Metazoa</taxon>
        <taxon>Ecdysozoa</taxon>
        <taxon>Arthropoda</taxon>
        <taxon>Hexapoda</taxon>
        <taxon>Insecta</taxon>
        <taxon>Pterygota</taxon>
        <taxon>Neoptera</taxon>
        <taxon>Endopterygota</taxon>
        <taxon>Lepidoptera</taxon>
        <taxon>Glossata</taxon>
        <taxon>Ditrysia</taxon>
        <taxon>Noctuoidea</taxon>
        <taxon>Noctuidae</taxon>
        <taxon>Amphipyrinae</taxon>
        <taxon>Spodoptera</taxon>
    </lineage>
</organism>
<dbReference type="Proteomes" id="UP000814243">
    <property type="component" value="Unassembled WGS sequence"/>
</dbReference>
<dbReference type="InterPro" id="IPR051714">
    <property type="entry name" value="Znf_CCHC_NABP"/>
</dbReference>
<dbReference type="PROSITE" id="PS50158">
    <property type="entry name" value="ZF_CCHC"/>
    <property type="match status" value="2"/>
</dbReference>
<evidence type="ECO:0000256" key="1">
    <source>
        <dbReference type="PROSITE-ProRule" id="PRU00047"/>
    </source>
</evidence>
<dbReference type="GO" id="GO:0008270">
    <property type="term" value="F:zinc ion binding"/>
    <property type="evidence" value="ECO:0007669"/>
    <property type="project" value="UniProtKB-KW"/>
</dbReference>
<feature type="compositionally biased region" description="Polar residues" evidence="2">
    <location>
        <begin position="1"/>
        <end position="12"/>
    </location>
</feature>
<evidence type="ECO:0000256" key="2">
    <source>
        <dbReference type="SAM" id="MobiDB-lite"/>
    </source>
</evidence>
<feature type="compositionally biased region" description="Basic and acidic residues" evidence="2">
    <location>
        <begin position="15"/>
        <end position="26"/>
    </location>
</feature>
<feature type="region of interest" description="Disordered" evidence="2">
    <location>
        <begin position="1"/>
        <end position="26"/>
    </location>
</feature>
<keyword evidence="1" id="KW-0862">Zinc</keyword>
<sequence>MSRPTGSESPTSEVGLDHDDSRVRNNEDDEKWMRLLEQQNRNFLTLIQAMKTPTSSSHGFRLPDFDAEKQEVDARAWVTTAEMCLTNEEQHGAPLMVALSRALKGGASTWLSTVSYPGMTWADFKRLFIARYGNSATIASFLIDLQSSRPKENECLASYAAGLMSSIMARWNGLSMERLAIATILAHISQFDRRVQRLSFTTDIQTRGQLQQELQAVSFMKRKLATDDRDAPEKRYRVNNTVKPLKCFICGKLGHKSMQCYQKDVKQDTQATPKHLNHSSSKGRDSSTTAKPHASGITCFHCRAQGHYASSCPRRTERSSAGSGSSKPANEKRVDLCVLNAPTGTLNHSGEKFPFYYDSGAECSLIKESIACKFKGKRINKTVTMTGIGQTSVNSTIQILTLVEIDDINIEICFHVLSDHLLRYGIMIGREILGHGLTVQLTTDRIKIFRSLFIASCEVEQTEIDWNFIDTDIPVDRRTELRVEDRMEVDWFDAYDWMEVISVMMVTGWRSEYEHCTLMSFLLLKEYGCCSTC</sequence>
<keyword evidence="1" id="KW-0863">Zinc-finger</keyword>
<comment type="caution">
    <text evidence="4">The sequence shown here is derived from an EMBL/GenBank/DDBJ whole genome shotgun (WGS) entry which is preliminary data.</text>
</comment>
<evidence type="ECO:0000313" key="5">
    <source>
        <dbReference type="Proteomes" id="UP000814243"/>
    </source>
</evidence>
<dbReference type="GO" id="GO:0003676">
    <property type="term" value="F:nucleic acid binding"/>
    <property type="evidence" value="ECO:0007669"/>
    <property type="project" value="InterPro"/>
</dbReference>
<dbReference type="InterPro" id="IPR036875">
    <property type="entry name" value="Znf_CCHC_sf"/>
</dbReference>
<evidence type="ECO:0000313" key="4">
    <source>
        <dbReference type="EMBL" id="KAH9636262.1"/>
    </source>
</evidence>
<dbReference type="AlphaFoldDB" id="A0A922MHR2"/>
<evidence type="ECO:0000259" key="3">
    <source>
        <dbReference type="PROSITE" id="PS50158"/>
    </source>
</evidence>
<dbReference type="SMART" id="SM00343">
    <property type="entry name" value="ZnF_C2HC"/>
    <property type="match status" value="2"/>
</dbReference>
<dbReference type="Gene3D" id="4.10.60.10">
    <property type="entry name" value="Zinc finger, CCHC-type"/>
    <property type="match status" value="1"/>
</dbReference>
<dbReference type="PANTHER" id="PTHR23002">
    <property type="entry name" value="ZINC FINGER CCHC DOMAIN CONTAINING PROTEIN"/>
    <property type="match status" value="1"/>
</dbReference>
<dbReference type="SUPFAM" id="SSF50630">
    <property type="entry name" value="Acid proteases"/>
    <property type="match status" value="1"/>
</dbReference>
<dbReference type="Pfam" id="PF00098">
    <property type="entry name" value="zf-CCHC"/>
    <property type="match status" value="1"/>
</dbReference>